<organism evidence="1 2">
    <name type="scientific">Candidatus Roizmanbacteria bacterium CG11_big_fil_rev_8_21_14_0_20_35_14</name>
    <dbReference type="NCBI Taxonomy" id="1974855"/>
    <lineage>
        <taxon>Bacteria</taxon>
        <taxon>Candidatus Roizmaniibacteriota</taxon>
    </lineage>
</organism>
<dbReference type="InterPro" id="IPR024524">
    <property type="entry name" value="DUF3800"/>
</dbReference>
<sequence>MKTYIFVDESGDPGEPFKTDKNNKCILDSKGNKIKTGASDYYIVSALLVDIKQLHKFEHDILETKNKFGYRDEIKSITIPLNLYEVLLELLDKNKIEVYYRCVDKKQYKGTFATKDKSSKRYFHNVFDTYITAKVITRCCLDNQLLNCEVVIDRADRRSCNGSYNFDEFNNYLRGKVNTTYKKKINHITHADSEYIPLLQYTDLISGAIKDSFTRKNPELKKIINKNLVQVM</sequence>
<evidence type="ECO:0008006" key="3">
    <source>
        <dbReference type="Google" id="ProtNLM"/>
    </source>
</evidence>
<accession>A0A2H0KNA7</accession>
<evidence type="ECO:0000313" key="1">
    <source>
        <dbReference type="EMBL" id="PIQ72747.1"/>
    </source>
</evidence>
<comment type="caution">
    <text evidence="1">The sequence shown here is derived from an EMBL/GenBank/DDBJ whole genome shotgun (WGS) entry which is preliminary data.</text>
</comment>
<proteinExistence type="predicted"/>
<protein>
    <recommendedName>
        <fullName evidence="3">DUF3800 domain-containing protein</fullName>
    </recommendedName>
</protein>
<dbReference type="Pfam" id="PF12686">
    <property type="entry name" value="DUF3800"/>
    <property type="match status" value="1"/>
</dbReference>
<reference evidence="1 2" key="1">
    <citation type="submission" date="2017-09" db="EMBL/GenBank/DDBJ databases">
        <title>Depth-based differentiation of microbial function through sediment-hosted aquifers and enrichment of novel symbionts in the deep terrestrial subsurface.</title>
        <authorList>
            <person name="Probst A.J."/>
            <person name="Ladd B."/>
            <person name="Jarett J.K."/>
            <person name="Geller-Mcgrath D.E."/>
            <person name="Sieber C.M."/>
            <person name="Emerson J.B."/>
            <person name="Anantharaman K."/>
            <person name="Thomas B.C."/>
            <person name="Malmstrom R."/>
            <person name="Stieglmeier M."/>
            <person name="Klingl A."/>
            <person name="Woyke T."/>
            <person name="Ryan C.M."/>
            <person name="Banfield J.F."/>
        </authorList>
    </citation>
    <scope>NUCLEOTIDE SEQUENCE [LARGE SCALE GENOMIC DNA]</scope>
    <source>
        <strain evidence="1">CG11_big_fil_rev_8_21_14_0_20_35_14</strain>
    </source>
</reference>
<gene>
    <name evidence="1" type="ORF">COV86_01360</name>
</gene>
<dbReference type="EMBL" id="PCVL01000013">
    <property type="protein sequence ID" value="PIQ72747.1"/>
    <property type="molecule type" value="Genomic_DNA"/>
</dbReference>
<evidence type="ECO:0000313" key="2">
    <source>
        <dbReference type="Proteomes" id="UP000229570"/>
    </source>
</evidence>
<dbReference type="AlphaFoldDB" id="A0A2H0KNA7"/>
<dbReference type="Proteomes" id="UP000229570">
    <property type="component" value="Unassembled WGS sequence"/>
</dbReference>
<name>A0A2H0KNA7_9BACT</name>